<keyword evidence="10" id="KW-0547">Nucleotide-binding</keyword>
<feature type="compositionally biased region" description="Low complexity" evidence="17">
    <location>
        <begin position="456"/>
        <end position="489"/>
    </location>
</feature>
<evidence type="ECO:0000256" key="5">
    <source>
        <dbReference type="ARBA" id="ARBA00011903"/>
    </source>
</evidence>
<feature type="domain" description="Polysaccharide chain length determinant N-terminal" evidence="19">
    <location>
        <begin position="3"/>
        <end position="86"/>
    </location>
</feature>
<feature type="transmembrane region" description="Helical" evidence="18">
    <location>
        <begin position="14"/>
        <end position="33"/>
    </location>
</feature>
<comment type="catalytic activity">
    <reaction evidence="16">
        <text>L-tyrosyl-[protein] + ATP = O-phospho-L-tyrosyl-[protein] + ADP + H(+)</text>
        <dbReference type="Rhea" id="RHEA:10596"/>
        <dbReference type="Rhea" id="RHEA-COMP:10136"/>
        <dbReference type="Rhea" id="RHEA-COMP:20101"/>
        <dbReference type="ChEBI" id="CHEBI:15378"/>
        <dbReference type="ChEBI" id="CHEBI:30616"/>
        <dbReference type="ChEBI" id="CHEBI:46858"/>
        <dbReference type="ChEBI" id="CHEBI:61978"/>
        <dbReference type="ChEBI" id="CHEBI:456216"/>
        <dbReference type="EC" id="2.7.10.2"/>
    </reaction>
</comment>
<dbReference type="InterPro" id="IPR005702">
    <property type="entry name" value="Wzc-like_C"/>
</dbReference>
<evidence type="ECO:0000256" key="18">
    <source>
        <dbReference type="SAM" id="Phobius"/>
    </source>
</evidence>
<dbReference type="EC" id="2.7.10.2" evidence="5"/>
<keyword evidence="12" id="KW-0067">ATP-binding</keyword>
<keyword evidence="11 21" id="KW-0418">Kinase</keyword>
<dbReference type="InterPro" id="IPR050445">
    <property type="entry name" value="Bact_polysacc_biosynth/exp"/>
</dbReference>
<feature type="region of interest" description="Disordered" evidence="17">
    <location>
        <begin position="440"/>
        <end position="489"/>
    </location>
</feature>
<dbReference type="Pfam" id="PF13614">
    <property type="entry name" value="AAA_31"/>
    <property type="match status" value="1"/>
</dbReference>
<evidence type="ECO:0000256" key="12">
    <source>
        <dbReference type="ARBA" id="ARBA00022840"/>
    </source>
</evidence>
<dbReference type="PANTHER" id="PTHR32309">
    <property type="entry name" value="TYROSINE-PROTEIN KINASE"/>
    <property type="match status" value="1"/>
</dbReference>
<evidence type="ECO:0000256" key="13">
    <source>
        <dbReference type="ARBA" id="ARBA00022989"/>
    </source>
</evidence>
<dbReference type="GO" id="GO:0005524">
    <property type="term" value="F:ATP binding"/>
    <property type="evidence" value="ECO:0007669"/>
    <property type="project" value="UniProtKB-KW"/>
</dbReference>
<comment type="similarity">
    <text evidence="2">Belongs to the CpsC/CapA family.</text>
</comment>
<comment type="similarity">
    <text evidence="4">Belongs to the etk/wzc family.</text>
</comment>
<evidence type="ECO:0000256" key="2">
    <source>
        <dbReference type="ARBA" id="ARBA00006683"/>
    </source>
</evidence>
<reference evidence="21 22" key="1">
    <citation type="journal article" date="2019" name="Syst. Appl. Microbiol.">
        <title>Characterization of Bifidobacterium species in feaces of the Egyptian fruit bat: Description of B. vespertilionis sp. nov. and B. rousetti sp. nov.</title>
        <authorList>
            <person name="Modesto M."/>
            <person name="Satti M."/>
            <person name="Watanabe K."/>
            <person name="Puglisi E."/>
            <person name="Morelli L."/>
            <person name="Huang C.-H."/>
            <person name="Liou J.-S."/>
            <person name="Miyashita M."/>
            <person name="Tamura T."/>
            <person name="Saito S."/>
            <person name="Mori K."/>
            <person name="Huang L."/>
            <person name="Sciavilla P."/>
            <person name="Sandri C."/>
            <person name="Spiezio C."/>
            <person name="Vitali F."/>
            <person name="Cavalieri D."/>
            <person name="Perpetuini G."/>
            <person name="Tofalo R."/>
            <person name="Bonetti A."/>
            <person name="Arita M."/>
            <person name="Mattarelli P."/>
        </authorList>
    </citation>
    <scope>NUCLEOTIDE SEQUENCE [LARGE SCALE GENOMIC DNA]</scope>
    <source>
        <strain evidence="21 22">RST7</strain>
    </source>
</reference>
<name>A0A5M9ZH61_9BIFI</name>
<keyword evidence="13 18" id="KW-1133">Transmembrane helix</keyword>
<keyword evidence="6" id="KW-1003">Cell membrane</keyword>
<dbReference type="AlphaFoldDB" id="A0A5M9ZH61"/>
<dbReference type="GO" id="GO:0004715">
    <property type="term" value="F:non-membrane spanning protein tyrosine kinase activity"/>
    <property type="evidence" value="ECO:0007669"/>
    <property type="project" value="UniProtKB-EC"/>
</dbReference>
<dbReference type="Proteomes" id="UP000412028">
    <property type="component" value="Unassembled WGS sequence"/>
</dbReference>
<comment type="subcellular location">
    <subcellularLocation>
        <location evidence="1">Cell inner membrane</location>
        <topology evidence="1">Multi-pass membrane protein</topology>
    </subcellularLocation>
</comment>
<evidence type="ECO:0000256" key="15">
    <source>
        <dbReference type="ARBA" id="ARBA00023137"/>
    </source>
</evidence>
<dbReference type="NCBIfam" id="TIGR01007">
    <property type="entry name" value="eps_fam"/>
    <property type="match status" value="1"/>
</dbReference>
<evidence type="ECO:0000256" key="17">
    <source>
        <dbReference type="SAM" id="MobiDB-lite"/>
    </source>
</evidence>
<evidence type="ECO:0000256" key="3">
    <source>
        <dbReference type="ARBA" id="ARBA00007316"/>
    </source>
</evidence>
<evidence type="ECO:0000259" key="19">
    <source>
        <dbReference type="Pfam" id="PF02706"/>
    </source>
</evidence>
<evidence type="ECO:0000256" key="9">
    <source>
        <dbReference type="ARBA" id="ARBA00022692"/>
    </source>
</evidence>
<dbReference type="RefSeq" id="WP_150382191.1">
    <property type="nucleotide sequence ID" value="NZ_RZUI01000024.1"/>
</dbReference>
<keyword evidence="15" id="KW-0829">Tyrosine-protein kinase</keyword>
<evidence type="ECO:0000256" key="8">
    <source>
        <dbReference type="ARBA" id="ARBA00022679"/>
    </source>
</evidence>
<comment type="similarity">
    <text evidence="3">Belongs to the CpsD/CapB family.</text>
</comment>
<sequence length="489" mass="51893">MTVSDLLRALKRHWLLEIILFLLVIGVVAGKTYTTPPMYTTSAQLMAKNSDGAMTTGASNGGSSPLVGYAQLVQSDAVLEPVVNNLGLHTSVAGLRGNVSASASDGSAFVSMTVTYSDPNDTVTILNEVVNQLNKQITSDGASGIQLSFIQKPYVPSSPSSPNVKGNMMIGAFAALIIAAAGAVIREMSDNSIHTKAEIQNIVPAPILAAVPKSPTLSGRTPAVIVKPRGHAAEEFRRLITNLSFVKNDKGNRDNVLVVTSAMPGEGKTTVSVNIAATFVEKGESVLLIDADVRHPSVAKALGISNGVGLMQMLTNQVDAQTAVQQYWKPEFQVLPVEDNQGTAAVMLSSAVMENMIDQAAKHYDHVIIDTAPMQVSNDASLFAREGATLLLVVAQTVGRKKALRDVAHEFKVSRVKISGVAFNRVAHERSRKGNYYYYEESETKAKKSSKRSSRKASASAPATQAQAQAQAQPPAQAPRSARTAVSGK</sequence>
<dbReference type="PANTHER" id="PTHR32309:SF13">
    <property type="entry name" value="FERRIC ENTEROBACTIN TRANSPORT PROTEIN FEPE"/>
    <property type="match status" value="1"/>
</dbReference>
<dbReference type="EMBL" id="RZUI01000024">
    <property type="protein sequence ID" value="KAA8826890.1"/>
    <property type="molecule type" value="Genomic_DNA"/>
</dbReference>
<evidence type="ECO:0000256" key="10">
    <source>
        <dbReference type="ARBA" id="ARBA00022741"/>
    </source>
</evidence>
<keyword evidence="9 18" id="KW-0812">Transmembrane</keyword>
<gene>
    <name evidence="21" type="ORF">EMO89_11535</name>
</gene>
<evidence type="ECO:0000256" key="14">
    <source>
        <dbReference type="ARBA" id="ARBA00023136"/>
    </source>
</evidence>
<dbReference type="InterPro" id="IPR003856">
    <property type="entry name" value="LPS_length_determ_N"/>
</dbReference>
<dbReference type="Pfam" id="PF02706">
    <property type="entry name" value="Wzz"/>
    <property type="match status" value="1"/>
</dbReference>
<protein>
    <recommendedName>
        <fullName evidence="5">non-specific protein-tyrosine kinase</fullName>
        <ecNumber evidence="5">2.7.10.2</ecNumber>
    </recommendedName>
</protein>
<evidence type="ECO:0000256" key="7">
    <source>
        <dbReference type="ARBA" id="ARBA00022519"/>
    </source>
</evidence>
<feature type="domain" description="AAA" evidence="20">
    <location>
        <begin position="262"/>
        <end position="374"/>
    </location>
</feature>
<dbReference type="CDD" id="cd05387">
    <property type="entry name" value="BY-kinase"/>
    <property type="match status" value="1"/>
</dbReference>
<evidence type="ECO:0000256" key="6">
    <source>
        <dbReference type="ARBA" id="ARBA00022475"/>
    </source>
</evidence>
<evidence type="ECO:0000256" key="11">
    <source>
        <dbReference type="ARBA" id="ARBA00022777"/>
    </source>
</evidence>
<evidence type="ECO:0000313" key="22">
    <source>
        <dbReference type="Proteomes" id="UP000412028"/>
    </source>
</evidence>
<dbReference type="Gene3D" id="3.40.50.300">
    <property type="entry name" value="P-loop containing nucleotide triphosphate hydrolases"/>
    <property type="match status" value="1"/>
</dbReference>
<dbReference type="SUPFAM" id="SSF52540">
    <property type="entry name" value="P-loop containing nucleoside triphosphate hydrolases"/>
    <property type="match status" value="1"/>
</dbReference>
<keyword evidence="8 21" id="KW-0808">Transferase</keyword>
<keyword evidence="7" id="KW-0997">Cell inner membrane</keyword>
<evidence type="ECO:0000259" key="20">
    <source>
        <dbReference type="Pfam" id="PF13614"/>
    </source>
</evidence>
<proteinExistence type="inferred from homology"/>
<dbReference type="InterPro" id="IPR027417">
    <property type="entry name" value="P-loop_NTPase"/>
</dbReference>
<comment type="caution">
    <text evidence="21">The sequence shown here is derived from an EMBL/GenBank/DDBJ whole genome shotgun (WGS) entry which is preliminary data.</text>
</comment>
<dbReference type="InterPro" id="IPR025669">
    <property type="entry name" value="AAA_dom"/>
</dbReference>
<accession>A0A5M9ZH61</accession>
<keyword evidence="14 18" id="KW-0472">Membrane</keyword>
<evidence type="ECO:0000313" key="21">
    <source>
        <dbReference type="EMBL" id="KAA8826890.1"/>
    </source>
</evidence>
<evidence type="ECO:0000256" key="16">
    <source>
        <dbReference type="ARBA" id="ARBA00051245"/>
    </source>
</evidence>
<evidence type="ECO:0000256" key="1">
    <source>
        <dbReference type="ARBA" id="ARBA00004429"/>
    </source>
</evidence>
<organism evidence="21 22">
    <name type="scientific">Bifidobacterium tissieri</name>
    <dbReference type="NCBI Taxonomy" id="1630162"/>
    <lineage>
        <taxon>Bacteria</taxon>
        <taxon>Bacillati</taxon>
        <taxon>Actinomycetota</taxon>
        <taxon>Actinomycetes</taxon>
        <taxon>Bifidobacteriales</taxon>
        <taxon>Bifidobacteriaceae</taxon>
        <taxon>Bifidobacterium</taxon>
    </lineage>
</organism>
<evidence type="ECO:0000256" key="4">
    <source>
        <dbReference type="ARBA" id="ARBA00008883"/>
    </source>
</evidence>
<dbReference type="GO" id="GO:0005886">
    <property type="term" value="C:plasma membrane"/>
    <property type="evidence" value="ECO:0007669"/>
    <property type="project" value="UniProtKB-SubCell"/>
</dbReference>
<dbReference type="OrthoDB" id="9812433at2"/>